<accession>A0A7J7NYT0</accession>
<dbReference type="Proteomes" id="UP000541444">
    <property type="component" value="Unassembled WGS sequence"/>
</dbReference>
<keyword evidence="1" id="KW-0175">Coiled coil</keyword>
<feature type="region of interest" description="Disordered" evidence="2">
    <location>
        <begin position="66"/>
        <end position="85"/>
    </location>
</feature>
<gene>
    <name evidence="3" type="ORF">GIB67_024961</name>
</gene>
<keyword evidence="4" id="KW-1185">Reference proteome</keyword>
<evidence type="ECO:0000313" key="4">
    <source>
        <dbReference type="Proteomes" id="UP000541444"/>
    </source>
</evidence>
<dbReference type="AlphaFoldDB" id="A0A7J7NYT0"/>
<organism evidence="3 4">
    <name type="scientific">Kingdonia uniflora</name>
    <dbReference type="NCBI Taxonomy" id="39325"/>
    <lineage>
        <taxon>Eukaryota</taxon>
        <taxon>Viridiplantae</taxon>
        <taxon>Streptophyta</taxon>
        <taxon>Embryophyta</taxon>
        <taxon>Tracheophyta</taxon>
        <taxon>Spermatophyta</taxon>
        <taxon>Magnoliopsida</taxon>
        <taxon>Ranunculales</taxon>
        <taxon>Circaeasteraceae</taxon>
        <taxon>Kingdonia</taxon>
    </lineage>
</organism>
<protein>
    <submittedName>
        <fullName evidence="3">Uncharacterized protein</fullName>
    </submittedName>
</protein>
<evidence type="ECO:0000313" key="3">
    <source>
        <dbReference type="EMBL" id="KAF6172339.1"/>
    </source>
</evidence>
<dbReference type="EMBL" id="JACGCM010000440">
    <property type="protein sequence ID" value="KAF6172339.1"/>
    <property type="molecule type" value="Genomic_DNA"/>
</dbReference>
<proteinExistence type="predicted"/>
<name>A0A7J7NYT0_9MAGN</name>
<evidence type="ECO:0000256" key="2">
    <source>
        <dbReference type="SAM" id="MobiDB-lite"/>
    </source>
</evidence>
<dbReference type="OrthoDB" id="684301at2759"/>
<feature type="coiled-coil region" evidence="1">
    <location>
        <begin position="121"/>
        <end position="148"/>
    </location>
</feature>
<reference evidence="3 4" key="1">
    <citation type="journal article" date="2020" name="IScience">
        <title>Genome Sequencing of the Endangered Kingdonia uniflora (Circaeasteraceae, Ranunculales) Reveals Potential Mechanisms of Evolutionary Specialization.</title>
        <authorList>
            <person name="Sun Y."/>
            <person name="Deng T."/>
            <person name="Zhang A."/>
            <person name="Moore M.J."/>
            <person name="Landis J.B."/>
            <person name="Lin N."/>
            <person name="Zhang H."/>
            <person name="Zhang X."/>
            <person name="Huang J."/>
            <person name="Zhang X."/>
            <person name="Sun H."/>
            <person name="Wang H."/>
        </authorList>
    </citation>
    <scope>NUCLEOTIDE SEQUENCE [LARGE SCALE GENOMIC DNA]</scope>
    <source>
        <strain evidence="3">TB1705</strain>
        <tissue evidence="3">Leaf</tissue>
    </source>
</reference>
<sequence length="267" mass="30207">MRDDRGEARQGSASKGKDWVKSIEDLNAFKSLKTGGVGNLLSPRKLKEHYSYKLEKVLSDGTAAAAKKKKGLTHHEHASLSPNAYGTMQTRGKSGGFDQQITVLNNQLYKLKEDKEEFEPNINLREALKEKTSECDLLKETIEQMMEEIELKHVVDEQCALEFADLPRQLDAKSAKIWRKKNTSLKAELWQKSGLEDCNQSLFVEMNKKCKESESLKAVNALLIEQIDLQRPPATPPVPDTTLTKKYEDLLAVHEDVKKKLIAKENL</sequence>
<comment type="caution">
    <text evidence="3">The sequence shown here is derived from an EMBL/GenBank/DDBJ whole genome shotgun (WGS) entry which is preliminary data.</text>
</comment>
<evidence type="ECO:0000256" key="1">
    <source>
        <dbReference type="SAM" id="Coils"/>
    </source>
</evidence>